<evidence type="ECO:0000313" key="2">
    <source>
        <dbReference type="Proteomes" id="UP000608594"/>
    </source>
</evidence>
<dbReference type="EMBL" id="JACOQL010000004">
    <property type="protein sequence ID" value="MBC9247550.1"/>
    <property type="molecule type" value="Genomic_DNA"/>
</dbReference>
<gene>
    <name evidence="1" type="ORF">H4P12_12730</name>
</gene>
<keyword evidence="2" id="KW-1185">Reference proteome</keyword>
<evidence type="ECO:0000313" key="1">
    <source>
        <dbReference type="EMBL" id="MBC9247550.1"/>
    </source>
</evidence>
<accession>A0A926GPE4</accession>
<name>A0A926GPE4_9RHOB</name>
<comment type="caution">
    <text evidence="1">The sequence shown here is derived from an EMBL/GenBank/DDBJ whole genome shotgun (WGS) entry which is preliminary data.</text>
</comment>
<reference evidence="1" key="1">
    <citation type="submission" date="2020-08" db="EMBL/GenBank/DDBJ databases">
        <title>Paracoccus amoyensis sp. nov., isolated from the surface seawater at coast of Xiamen, Fujian.</title>
        <authorList>
            <person name="Lyu L."/>
        </authorList>
    </citation>
    <scope>NUCLEOTIDE SEQUENCE</scope>
    <source>
        <strain evidence="1">11-3</strain>
    </source>
</reference>
<dbReference type="RefSeq" id="WP_187794052.1">
    <property type="nucleotide sequence ID" value="NZ_JACOQL010000004.1"/>
</dbReference>
<dbReference type="Proteomes" id="UP000608594">
    <property type="component" value="Unassembled WGS sequence"/>
</dbReference>
<dbReference type="AlphaFoldDB" id="A0A926GPE4"/>
<proteinExistence type="predicted"/>
<organism evidence="1 2">
    <name type="scientific">Paracoccus amoyensis</name>
    <dbReference type="NCBI Taxonomy" id="2760093"/>
    <lineage>
        <taxon>Bacteria</taxon>
        <taxon>Pseudomonadati</taxon>
        <taxon>Pseudomonadota</taxon>
        <taxon>Alphaproteobacteria</taxon>
        <taxon>Rhodobacterales</taxon>
        <taxon>Paracoccaceae</taxon>
        <taxon>Paracoccus</taxon>
    </lineage>
</organism>
<sequence>MKGHGNSHLAGTAKAATAFALIGLLLPAAWLFTAYDRKYGVCVPLENGLYLGYEAIFDLSRPYFMPIAVPKFPDGTPLIRDETWAIFVTETTLYGLAMGPSPEEDYRFGWRSDVGLIRVGLIRQQDHQAAYEALIAEAGPANLDIEIDSAGTGWLLNELLEQRPASERCPTSLVTW</sequence>
<protein>
    <submittedName>
        <fullName evidence="1">Uncharacterized protein</fullName>
    </submittedName>
</protein>